<gene>
    <name evidence="2" type="ORF">CONPUDRAFT_115881</name>
</gene>
<sequence>MALGPGQPSRSPYKNIYRFSVFAVSFALLVLAYFWATERPAANSALPRNRSAFAPGGPSWNDLLGLSRSFVTTYTKPRNNLSPESNTTLRPQLRLPSGYVTSPDVTAIVLNWARLENVKLIVSLLCDPWLSDAVAETFQEAQCAPGKLRVHNSPENVFFQARFLACSEANTPLCFLQDDDYIILPEVIQALRTRALAKDDSAIYLLPPHEYLSSWLKTVVADKVHTSFAWLGHGVMVHKSLVNKFLATMHSLKPSDEVMKMADNYFSIVNNVVAETWFDHGIELGGGKPFTAGQEGDERNKRHIASACAYLDTLLDTGTVDLESVTWASAEDLLKAPCLWSSCLLETNIQVLPPRLHQGARHAKDMLLQEEYSLRNLTEQDTSHFYNHPLSFAVDGRPQTSFCGSQNATAGDFMQLDLLSSTTWPKGVVDLVWLIPSAGEPILEFSIFDVSVDGHEWVSVNSMVECEEVPMDLQSTKVNYRLNECSAVLTVEDRSIRFIRTTLGRNIDFPWCVHEMWLRDGVKPA</sequence>
<keyword evidence="1" id="KW-0472">Membrane</keyword>
<dbReference type="KEGG" id="cput:CONPUDRAFT_115881"/>
<proteinExistence type="predicted"/>
<organism evidence="2 3">
    <name type="scientific">Coniophora puteana (strain RWD-64-598)</name>
    <name type="common">Brown rot fungus</name>
    <dbReference type="NCBI Taxonomy" id="741705"/>
    <lineage>
        <taxon>Eukaryota</taxon>
        <taxon>Fungi</taxon>
        <taxon>Dikarya</taxon>
        <taxon>Basidiomycota</taxon>
        <taxon>Agaricomycotina</taxon>
        <taxon>Agaricomycetes</taxon>
        <taxon>Agaricomycetidae</taxon>
        <taxon>Boletales</taxon>
        <taxon>Coniophorineae</taxon>
        <taxon>Coniophoraceae</taxon>
        <taxon>Coniophora</taxon>
    </lineage>
</organism>
<dbReference type="OMA" id="DPFQHRI"/>
<evidence type="ECO:0000256" key="1">
    <source>
        <dbReference type="SAM" id="Phobius"/>
    </source>
</evidence>
<keyword evidence="1" id="KW-1133">Transmembrane helix</keyword>
<dbReference type="GeneID" id="19199185"/>
<protein>
    <submittedName>
        <fullName evidence="2">Uncharacterized protein</fullName>
    </submittedName>
</protein>
<reference evidence="3" key="1">
    <citation type="journal article" date="2012" name="Science">
        <title>The Paleozoic origin of enzymatic lignin decomposition reconstructed from 31 fungal genomes.</title>
        <authorList>
            <person name="Floudas D."/>
            <person name="Binder M."/>
            <person name="Riley R."/>
            <person name="Barry K."/>
            <person name="Blanchette R.A."/>
            <person name="Henrissat B."/>
            <person name="Martinez A.T."/>
            <person name="Otillar R."/>
            <person name="Spatafora J.W."/>
            <person name="Yadav J.S."/>
            <person name="Aerts A."/>
            <person name="Benoit I."/>
            <person name="Boyd A."/>
            <person name="Carlson A."/>
            <person name="Copeland A."/>
            <person name="Coutinho P.M."/>
            <person name="de Vries R.P."/>
            <person name="Ferreira P."/>
            <person name="Findley K."/>
            <person name="Foster B."/>
            <person name="Gaskell J."/>
            <person name="Glotzer D."/>
            <person name="Gorecki P."/>
            <person name="Heitman J."/>
            <person name="Hesse C."/>
            <person name="Hori C."/>
            <person name="Igarashi K."/>
            <person name="Jurgens J.A."/>
            <person name="Kallen N."/>
            <person name="Kersten P."/>
            <person name="Kohler A."/>
            <person name="Kuees U."/>
            <person name="Kumar T.K.A."/>
            <person name="Kuo A."/>
            <person name="LaButti K."/>
            <person name="Larrondo L.F."/>
            <person name="Lindquist E."/>
            <person name="Ling A."/>
            <person name="Lombard V."/>
            <person name="Lucas S."/>
            <person name="Lundell T."/>
            <person name="Martin R."/>
            <person name="McLaughlin D.J."/>
            <person name="Morgenstern I."/>
            <person name="Morin E."/>
            <person name="Murat C."/>
            <person name="Nagy L.G."/>
            <person name="Nolan M."/>
            <person name="Ohm R.A."/>
            <person name="Patyshakuliyeva A."/>
            <person name="Rokas A."/>
            <person name="Ruiz-Duenas F.J."/>
            <person name="Sabat G."/>
            <person name="Salamov A."/>
            <person name="Samejima M."/>
            <person name="Schmutz J."/>
            <person name="Slot J.C."/>
            <person name="St John F."/>
            <person name="Stenlid J."/>
            <person name="Sun H."/>
            <person name="Sun S."/>
            <person name="Syed K."/>
            <person name="Tsang A."/>
            <person name="Wiebenga A."/>
            <person name="Young D."/>
            <person name="Pisabarro A."/>
            <person name="Eastwood D.C."/>
            <person name="Martin F."/>
            <person name="Cullen D."/>
            <person name="Grigoriev I.V."/>
            <person name="Hibbett D.S."/>
        </authorList>
    </citation>
    <scope>NUCLEOTIDE SEQUENCE [LARGE SCALE GENOMIC DNA]</scope>
    <source>
        <strain evidence="3">RWD-64-598 SS2</strain>
    </source>
</reference>
<evidence type="ECO:0000313" key="3">
    <source>
        <dbReference type="Proteomes" id="UP000053558"/>
    </source>
</evidence>
<keyword evidence="1" id="KW-0812">Transmembrane</keyword>
<keyword evidence="3" id="KW-1185">Reference proteome</keyword>
<dbReference type="AlphaFoldDB" id="A0A5M3N7X8"/>
<dbReference type="SUPFAM" id="SSF53448">
    <property type="entry name" value="Nucleotide-diphospho-sugar transferases"/>
    <property type="match status" value="1"/>
</dbReference>
<dbReference type="OrthoDB" id="1684102at2759"/>
<accession>A0A5M3N7X8</accession>
<dbReference type="InterPro" id="IPR029044">
    <property type="entry name" value="Nucleotide-diphossugar_trans"/>
</dbReference>
<dbReference type="RefSeq" id="XP_007763600.1">
    <property type="nucleotide sequence ID" value="XM_007765410.1"/>
</dbReference>
<dbReference type="Proteomes" id="UP000053558">
    <property type="component" value="Unassembled WGS sequence"/>
</dbReference>
<name>A0A5M3N7X8_CONPW</name>
<dbReference type="EMBL" id="JH711573">
    <property type="protein sequence ID" value="EIW86961.1"/>
    <property type="molecule type" value="Genomic_DNA"/>
</dbReference>
<comment type="caution">
    <text evidence="2">The sequence shown here is derived from an EMBL/GenBank/DDBJ whole genome shotgun (WGS) entry which is preliminary data.</text>
</comment>
<evidence type="ECO:0000313" key="2">
    <source>
        <dbReference type="EMBL" id="EIW86961.1"/>
    </source>
</evidence>
<feature type="transmembrane region" description="Helical" evidence="1">
    <location>
        <begin position="16"/>
        <end position="36"/>
    </location>
</feature>